<proteinExistence type="inferred from homology"/>
<protein>
    <recommendedName>
        <fullName evidence="10">Mannosyltransferase</fullName>
        <ecNumber evidence="10">2.4.1.-</ecNumber>
    </recommendedName>
</protein>
<evidence type="ECO:0000256" key="7">
    <source>
        <dbReference type="ARBA" id="ARBA00022824"/>
    </source>
</evidence>
<keyword evidence="6 10" id="KW-0812">Transmembrane</keyword>
<dbReference type="AlphaFoldDB" id="A0A8J5UMN7"/>
<comment type="caution">
    <text evidence="11">The sequence shown here is derived from an EMBL/GenBank/DDBJ whole genome shotgun (WGS) entry which is preliminary data.</text>
</comment>
<dbReference type="RefSeq" id="XP_049266445.1">
    <property type="nucleotide sequence ID" value="XM_049406119.1"/>
</dbReference>
<evidence type="ECO:0000256" key="4">
    <source>
        <dbReference type="ARBA" id="ARBA00022676"/>
    </source>
</evidence>
<keyword evidence="12" id="KW-1185">Reference proteome</keyword>
<dbReference type="OrthoDB" id="497541at2759"/>
<feature type="transmembrane region" description="Helical" evidence="10">
    <location>
        <begin position="357"/>
        <end position="375"/>
    </location>
</feature>
<feature type="transmembrane region" description="Helical" evidence="10">
    <location>
        <begin position="326"/>
        <end position="345"/>
    </location>
</feature>
<dbReference type="PANTHER" id="PTHR22760">
    <property type="entry name" value="GLYCOSYLTRANSFERASE"/>
    <property type="match status" value="1"/>
</dbReference>
<dbReference type="EMBL" id="JAGSYN010000030">
    <property type="protein sequence ID" value="KAG7666213.1"/>
    <property type="molecule type" value="Genomic_DNA"/>
</dbReference>
<dbReference type="PANTHER" id="PTHR22760:SF2">
    <property type="entry name" value="ALPHA-1,2-MANNOSYLTRANSFERASE ALG9"/>
    <property type="match status" value="1"/>
</dbReference>
<dbReference type="GO" id="GO:0006487">
    <property type="term" value="P:protein N-linked glycosylation"/>
    <property type="evidence" value="ECO:0007669"/>
    <property type="project" value="TreeGrafter"/>
</dbReference>
<feature type="transmembrane region" description="Helical" evidence="10">
    <location>
        <begin position="119"/>
        <end position="139"/>
    </location>
</feature>
<keyword evidence="8 10" id="KW-1133">Transmembrane helix</keyword>
<gene>
    <name evidence="11" type="ORF">J8A68_000235</name>
</gene>
<organism evidence="11 12">
    <name type="scientific">[Candida] subhashii</name>
    <dbReference type="NCBI Taxonomy" id="561895"/>
    <lineage>
        <taxon>Eukaryota</taxon>
        <taxon>Fungi</taxon>
        <taxon>Dikarya</taxon>
        <taxon>Ascomycota</taxon>
        <taxon>Saccharomycotina</taxon>
        <taxon>Pichiomycetes</taxon>
        <taxon>Debaryomycetaceae</taxon>
        <taxon>Spathaspora</taxon>
    </lineage>
</organism>
<dbReference type="UniPathway" id="UPA00378"/>
<comment type="pathway">
    <text evidence="2">Protein modification; protein glycosylation.</text>
</comment>
<comment type="similarity">
    <text evidence="3 10">Belongs to the glycosyltransferase 22 family.</text>
</comment>
<feature type="transmembrane region" description="Helical" evidence="10">
    <location>
        <begin position="174"/>
        <end position="200"/>
    </location>
</feature>
<evidence type="ECO:0000313" key="12">
    <source>
        <dbReference type="Proteomes" id="UP000694255"/>
    </source>
</evidence>
<accession>A0A8J5UMN7</accession>
<comment type="subcellular location">
    <subcellularLocation>
        <location evidence="1 10">Endoplasmic reticulum membrane</location>
        <topology evidence="1 10">Multi-pass membrane protein</topology>
    </subcellularLocation>
</comment>
<dbReference type="GeneID" id="73467036"/>
<keyword evidence="9 10" id="KW-0472">Membrane</keyword>
<dbReference type="Proteomes" id="UP000694255">
    <property type="component" value="Unassembled WGS sequence"/>
</dbReference>
<keyword evidence="7 10" id="KW-0256">Endoplasmic reticulum</keyword>
<evidence type="ECO:0000313" key="11">
    <source>
        <dbReference type="EMBL" id="KAG7666213.1"/>
    </source>
</evidence>
<evidence type="ECO:0000256" key="1">
    <source>
        <dbReference type="ARBA" id="ARBA00004477"/>
    </source>
</evidence>
<feature type="transmembrane region" description="Helical" evidence="10">
    <location>
        <begin position="212"/>
        <end position="235"/>
    </location>
</feature>
<evidence type="ECO:0000256" key="5">
    <source>
        <dbReference type="ARBA" id="ARBA00022679"/>
    </source>
</evidence>
<reference evidence="11 12" key="1">
    <citation type="journal article" date="2021" name="DNA Res.">
        <title>Genome analysis of Candida subhashii reveals its hybrid nature and dual mitochondrial genome conformations.</title>
        <authorList>
            <person name="Mixao V."/>
            <person name="Hegedusova E."/>
            <person name="Saus E."/>
            <person name="Pryszcz L.P."/>
            <person name="Cillingova A."/>
            <person name="Nosek J."/>
            <person name="Gabaldon T."/>
        </authorList>
    </citation>
    <scope>NUCLEOTIDE SEQUENCE [LARGE SCALE GENOMIC DNA]</scope>
    <source>
        <strain evidence="11 12">CBS 10753</strain>
    </source>
</reference>
<dbReference type="GO" id="GO:0000026">
    <property type="term" value="F:alpha-1,2-mannosyltransferase activity"/>
    <property type="evidence" value="ECO:0007669"/>
    <property type="project" value="TreeGrafter"/>
</dbReference>
<dbReference type="Pfam" id="PF03901">
    <property type="entry name" value="Glyco_transf_22"/>
    <property type="match status" value="1"/>
</dbReference>
<dbReference type="GO" id="GO:0005789">
    <property type="term" value="C:endoplasmic reticulum membrane"/>
    <property type="evidence" value="ECO:0007669"/>
    <property type="project" value="UniProtKB-SubCell"/>
</dbReference>
<name>A0A8J5UMN7_9ASCO</name>
<feature type="transmembrane region" description="Helical" evidence="10">
    <location>
        <begin position="86"/>
        <end position="107"/>
    </location>
</feature>
<keyword evidence="4 10" id="KW-0328">Glycosyltransferase</keyword>
<evidence type="ECO:0000256" key="9">
    <source>
        <dbReference type="ARBA" id="ARBA00023136"/>
    </source>
</evidence>
<evidence type="ECO:0000256" key="3">
    <source>
        <dbReference type="ARBA" id="ARBA00007063"/>
    </source>
</evidence>
<feature type="transmembrane region" description="Helical" evidence="10">
    <location>
        <begin position="269"/>
        <end position="291"/>
    </location>
</feature>
<dbReference type="EC" id="2.4.1.-" evidence="10"/>
<evidence type="ECO:0000256" key="10">
    <source>
        <dbReference type="RuleBase" id="RU363075"/>
    </source>
</evidence>
<dbReference type="InterPro" id="IPR005599">
    <property type="entry name" value="GPI_mannosylTrfase"/>
</dbReference>
<sequence length="552" mass="63343">MRLTPIQYALIGLNIAYRLYSAIYMIIADCDETYNYWEPLNLLLRNFGKQTWEYSPEFKIRSYSYLIPYYIIGKFFQYFNIEPMSIFYGIRIIALSGMTSLCELILFKKLLYHSNSIANWWLLFSSIAPGMSHAGVALLPSTLAMQTTILAMSCIVEMVKKSGSSRQSPLIGAIFWYLVGGLLGWPFSFALGLPIGVYTLSMVLTKKIPFGILIKCFGVLLIVIIPIIVIDSIFYQKFPIFIPANIVLYNVFGGEGEGPEIFGVEPVSYYIFNLILNFHVLVPLSCLGIFFNPFITQLKSLSLFISSQLVIWCSIFFLQPHKEERFLYPIYPLISLSAAIFLSKINNFIKKRINIKLIQIGFIISIIALSSLRIFNLVENYSAPLTTFQIFSESSQVSSYIEPQNVCMGKEWYHFPTSFFLPDNYRLRYVDCGFDGLLPGDFHESSSSLIDSTTFIPPHMNNKNQFEVDKIISLEQCDYFVDNSQVRSQPKLINPDLSLVDEQWKLLTCNKILNPEGNHNLIGKLIYIPKVLRKLIPYKVEYMEFCVLKRQS</sequence>
<keyword evidence="5" id="KW-0808">Transferase</keyword>
<evidence type="ECO:0000256" key="8">
    <source>
        <dbReference type="ARBA" id="ARBA00022989"/>
    </source>
</evidence>
<feature type="transmembrane region" description="Helical" evidence="10">
    <location>
        <begin position="303"/>
        <end position="320"/>
    </location>
</feature>
<evidence type="ECO:0000256" key="6">
    <source>
        <dbReference type="ARBA" id="ARBA00022692"/>
    </source>
</evidence>
<evidence type="ECO:0000256" key="2">
    <source>
        <dbReference type="ARBA" id="ARBA00004922"/>
    </source>
</evidence>
<feature type="transmembrane region" description="Helical" evidence="10">
    <location>
        <begin position="6"/>
        <end position="27"/>
    </location>
</feature>